<dbReference type="InterPro" id="IPR001155">
    <property type="entry name" value="OxRdtase_FMN_N"/>
</dbReference>
<dbReference type="OrthoDB" id="276546at2759"/>
<dbReference type="AlphaFoldDB" id="A0A9P6VN19"/>
<dbReference type="CDD" id="cd02933">
    <property type="entry name" value="OYE_like_FMN"/>
    <property type="match status" value="1"/>
</dbReference>
<dbReference type="Proteomes" id="UP000785200">
    <property type="component" value="Unassembled WGS sequence"/>
</dbReference>
<feature type="region of interest" description="Disordered" evidence="1">
    <location>
        <begin position="396"/>
        <end position="417"/>
    </location>
</feature>
<dbReference type="InterPro" id="IPR045247">
    <property type="entry name" value="Oye-like"/>
</dbReference>
<keyword evidence="4" id="KW-1185">Reference proteome</keyword>
<dbReference type="Pfam" id="PF00724">
    <property type="entry name" value="Oxidored_FMN"/>
    <property type="match status" value="1"/>
</dbReference>
<dbReference type="InterPro" id="IPR013785">
    <property type="entry name" value="Aldolase_TIM"/>
</dbReference>
<protein>
    <submittedName>
        <fullName evidence="3">Nicotinate catabolism cluster hxnS</fullName>
    </submittedName>
</protein>
<proteinExistence type="predicted"/>
<reference evidence="3" key="1">
    <citation type="submission" date="2019-07" db="EMBL/GenBank/DDBJ databases">
        <title>Hyphodiscus hymeniophilus genome sequencing and assembly.</title>
        <authorList>
            <person name="Kramer G."/>
            <person name="Nodwell J."/>
        </authorList>
    </citation>
    <scope>NUCLEOTIDE SEQUENCE</scope>
    <source>
        <strain evidence="3">ATCC 34498</strain>
    </source>
</reference>
<dbReference type="EMBL" id="VNKQ01000006">
    <property type="protein sequence ID" value="KAG0650539.1"/>
    <property type="molecule type" value="Genomic_DNA"/>
</dbReference>
<comment type="caution">
    <text evidence="3">The sequence shown here is derived from an EMBL/GenBank/DDBJ whole genome shotgun (WGS) entry which is preliminary data.</text>
</comment>
<sequence>MAAPAPPKGAASALFTPLKIGNGRLDLKHRIVLSPCTRNRGVPLVESTPEKLNRIWLPDALIAEYYAQRASEGGLVITEGITPSPEGGAMPGVPGMWLKEQAEGWKLVTEAVHAKGGYIYAQLCHQGRASIPQYSGVPTVSSSATPWSTDEKYAYPPPGLSYSERVMLKNYPPLELSPSHLQQTIADHVSAAKMAMECGFDGVEIHGGNGYLVDQFLNSNVNKRTDGYGGSPEKRGAFAVELCKKVEDVVGEGNVSLKLSPWGIYNDMGDEERFETWSALLRNLKKEVPAVSYVAFVEPRMEELTGNVAFEKSWGKGRPIDLEWARQILGDTPVMSAGGWDGENIWGVVESGRVDLCAFGRWFIANPDMPDRLRSERSLNMYNRAKFYGPTSKREVGYTDYPTWDEAQMKETEEKKA</sequence>
<feature type="domain" description="NADH:flavin oxidoreductase/NADH oxidase N-terminal" evidence="2">
    <location>
        <begin position="14"/>
        <end position="380"/>
    </location>
</feature>
<dbReference type="PANTHER" id="PTHR22893">
    <property type="entry name" value="NADH OXIDOREDUCTASE-RELATED"/>
    <property type="match status" value="1"/>
</dbReference>
<name>A0A9P6VN19_9HELO</name>
<dbReference type="SUPFAM" id="SSF51395">
    <property type="entry name" value="FMN-linked oxidoreductases"/>
    <property type="match status" value="1"/>
</dbReference>
<dbReference type="PANTHER" id="PTHR22893:SF93">
    <property type="entry name" value="HYPOTHETICAL OXIDOREDUCTASE (EUROFUNG)"/>
    <property type="match status" value="1"/>
</dbReference>
<evidence type="ECO:0000313" key="4">
    <source>
        <dbReference type="Proteomes" id="UP000785200"/>
    </source>
</evidence>
<evidence type="ECO:0000256" key="1">
    <source>
        <dbReference type="SAM" id="MobiDB-lite"/>
    </source>
</evidence>
<feature type="compositionally biased region" description="Basic and acidic residues" evidence="1">
    <location>
        <begin position="407"/>
        <end position="417"/>
    </location>
</feature>
<evidence type="ECO:0000313" key="3">
    <source>
        <dbReference type="EMBL" id="KAG0650539.1"/>
    </source>
</evidence>
<dbReference type="GO" id="GO:0016491">
    <property type="term" value="F:oxidoreductase activity"/>
    <property type="evidence" value="ECO:0007669"/>
    <property type="project" value="InterPro"/>
</dbReference>
<gene>
    <name evidence="3" type="ORF">D0Z07_3079</name>
</gene>
<organism evidence="3 4">
    <name type="scientific">Hyphodiscus hymeniophilus</name>
    <dbReference type="NCBI Taxonomy" id="353542"/>
    <lineage>
        <taxon>Eukaryota</taxon>
        <taxon>Fungi</taxon>
        <taxon>Dikarya</taxon>
        <taxon>Ascomycota</taxon>
        <taxon>Pezizomycotina</taxon>
        <taxon>Leotiomycetes</taxon>
        <taxon>Helotiales</taxon>
        <taxon>Hyphodiscaceae</taxon>
        <taxon>Hyphodiscus</taxon>
    </lineage>
</organism>
<evidence type="ECO:0000259" key="2">
    <source>
        <dbReference type="Pfam" id="PF00724"/>
    </source>
</evidence>
<accession>A0A9P6VN19</accession>
<dbReference type="Gene3D" id="3.20.20.70">
    <property type="entry name" value="Aldolase class I"/>
    <property type="match status" value="1"/>
</dbReference>
<dbReference type="GO" id="GO:0010181">
    <property type="term" value="F:FMN binding"/>
    <property type="evidence" value="ECO:0007669"/>
    <property type="project" value="InterPro"/>
</dbReference>